<name>A0ABM9LV42_9MYCO</name>
<keyword evidence="2" id="KW-1185">Reference proteome</keyword>
<protein>
    <recommendedName>
        <fullName evidence="3">DUF559 domain-containing protein</fullName>
    </recommendedName>
</protein>
<dbReference type="Proteomes" id="UP001190336">
    <property type="component" value="Chromosome"/>
</dbReference>
<proteinExistence type="predicted"/>
<evidence type="ECO:0008006" key="3">
    <source>
        <dbReference type="Google" id="ProtNLM"/>
    </source>
</evidence>
<dbReference type="EMBL" id="OY726394">
    <property type="protein sequence ID" value="CAJ1505215.1"/>
    <property type="molecule type" value="Genomic_DNA"/>
</dbReference>
<dbReference type="RefSeq" id="WP_308474304.1">
    <property type="nucleotide sequence ID" value="NZ_OY726394.1"/>
</dbReference>
<reference evidence="1 2" key="1">
    <citation type="submission" date="2023-08" db="EMBL/GenBank/DDBJ databases">
        <authorList>
            <person name="Folkvardsen B D."/>
            <person name="Norman A."/>
        </authorList>
    </citation>
    <scope>NUCLEOTIDE SEQUENCE [LARGE SCALE GENOMIC DNA]</scope>
    <source>
        <strain evidence="1 2">Mu0083</strain>
    </source>
</reference>
<organism evidence="1 2">
    <name type="scientific">[Mycobacterium] kokjensenii</name>
    <dbReference type="NCBI Taxonomy" id="3064287"/>
    <lineage>
        <taxon>Bacteria</taxon>
        <taxon>Bacillati</taxon>
        <taxon>Actinomycetota</taxon>
        <taxon>Actinomycetes</taxon>
        <taxon>Mycobacteriales</taxon>
        <taxon>Mycobacteriaceae</taxon>
        <taxon>Mycolicibacter</taxon>
    </lineage>
</organism>
<sequence length="293" mass="32722">MEGVFVAGAAIAAGRVTRHELKRWYRPLYRGIYLPKHSTPTLRDRATAAWLASGRTGVIAGVAASGLHYAEWVDDDIDIDLIDGTMRKQPGLIVHDETLRDDEITQAGRIPVTTPARTAYDLGRLLPRGDALARLDALARARSLRAEDVLLIAEHHKGARGLRRLRSVLPLIDAGAASPKETGLRLLLIDAGLPIPTTQIPVCDRGYRPFAFLDWGYRPLAGEGWEEYLVSAEYDGDQHRKDRLQYVRDHKRQRKLEALGRNNIRVINEDDPAEVIARVTAALRSRGWRPGRN</sequence>
<gene>
    <name evidence="1" type="ORF">MU0083_003634</name>
</gene>
<accession>A0ABM9LV42</accession>
<evidence type="ECO:0000313" key="1">
    <source>
        <dbReference type="EMBL" id="CAJ1505215.1"/>
    </source>
</evidence>
<evidence type="ECO:0000313" key="2">
    <source>
        <dbReference type="Proteomes" id="UP001190336"/>
    </source>
</evidence>